<dbReference type="GO" id="GO:0043709">
    <property type="term" value="P:cell adhesion involved in single-species biofilm formation"/>
    <property type="evidence" value="ECO:0007669"/>
    <property type="project" value="TreeGrafter"/>
</dbReference>
<proteinExistence type="predicted"/>
<name>A0A5C5RKN4_9ACTN</name>
<dbReference type="InterPro" id="IPR043128">
    <property type="entry name" value="Rev_trsase/Diguanyl_cyclase"/>
</dbReference>
<dbReference type="SUPFAM" id="SSF55073">
    <property type="entry name" value="Nucleotide cyclase"/>
    <property type="match status" value="1"/>
</dbReference>
<feature type="transmembrane region" description="Helical" evidence="2">
    <location>
        <begin position="178"/>
        <end position="199"/>
    </location>
</feature>
<reference evidence="4 5" key="1">
    <citation type="submission" date="2019-06" db="EMBL/GenBank/DDBJ databases">
        <authorList>
            <person name="Teng J.L.L."/>
            <person name="Lee H.H."/>
            <person name="Lau S.K.P."/>
            <person name="Woo P.C.Y."/>
        </authorList>
    </citation>
    <scope>NUCLEOTIDE SEQUENCE [LARGE SCALE GENOMIC DNA]</scope>
    <source>
        <strain evidence="4 5">HKU70</strain>
    </source>
</reference>
<keyword evidence="5" id="KW-1185">Reference proteome</keyword>
<dbReference type="Gene3D" id="3.30.70.270">
    <property type="match status" value="1"/>
</dbReference>
<dbReference type="Proteomes" id="UP000319792">
    <property type="component" value="Unassembled WGS sequence"/>
</dbReference>
<dbReference type="InterPro" id="IPR000160">
    <property type="entry name" value="GGDEF_dom"/>
</dbReference>
<feature type="domain" description="GGDEF" evidence="3">
    <location>
        <begin position="241"/>
        <end position="379"/>
    </location>
</feature>
<dbReference type="GO" id="GO:0052621">
    <property type="term" value="F:diguanylate cyclase activity"/>
    <property type="evidence" value="ECO:0007669"/>
    <property type="project" value="TreeGrafter"/>
</dbReference>
<dbReference type="EMBL" id="VIGV01000004">
    <property type="protein sequence ID" value="TWS23527.1"/>
    <property type="molecule type" value="Genomic_DNA"/>
</dbReference>
<feature type="transmembrane region" description="Helical" evidence="2">
    <location>
        <begin position="151"/>
        <end position="172"/>
    </location>
</feature>
<dbReference type="InterPro" id="IPR029787">
    <property type="entry name" value="Nucleotide_cyclase"/>
</dbReference>
<dbReference type="GO" id="GO:1902201">
    <property type="term" value="P:negative regulation of bacterial-type flagellum-dependent cell motility"/>
    <property type="evidence" value="ECO:0007669"/>
    <property type="project" value="TreeGrafter"/>
</dbReference>
<feature type="transmembrane region" description="Helical" evidence="2">
    <location>
        <begin position="31"/>
        <end position="53"/>
    </location>
</feature>
<keyword evidence="2" id="KW-0472">Membrane</keyword>
<organism evidence="4 5">
    <name type="scientific">Tsukamurella sputi</name>
    <dbReference type="NCBI Taxonomy" id="2591848"/>
    <lineage>
        <taxon>Bacteria</taxon>
        <taxon>Bacillati</taxon>
        <taxon>Actinomycetota</taxon>
        <taxon>Actinomycetes</taxon>
        <taxon>Mycobacteriales</taxon>
        <taxon>Tsukamurellaceae</taxon>
        <taxon>Tsukamurella</taxon>
    </lineage>
</organism>
<evidence type="ECO:0000256" key="1">
    <source>
        <dbReference type="SAM" id="MobiDB-lite"/>
    </source>
</evidence>
<dbReference type="OrthoDB" id="23692at2"/>
<feature type="transmembrane region" description="Helical" evidence="2">
    <location>
        <begin position="99"/>
        <end position="120"/>
    </location>
</feature>
<feature type="compositionally biased region" description="Basic and acidic residues" evidence="1">
    <location>
        <begin position="366"/>
        <end position="381"/>
    </location>
</feature>
<dbReference type="AlphaFoldDB" id="A0A5C5RKN4"/>
<dbReference type="Pfam" id="PF00990">
    <property type="entry name" value="GGDEF"/>
    <property type="match status" value="1"/>
</dbReference>
<comment type="caution">
    <text evidence="4">The sequence shown here is derived from an EMBL/GenBank/DDBJ whole genome shotgun (WGS) entry which is preliminary data.</text>
</comment>
<keyword evidence="2" id="KW-1133">Transmembrane helix</keyword>
<evidence type="ECO:0000259" key="3">
    <source>
        <dbReference type="PROSITE" id="PS50887"/>
    </source>
</evidence>
<dbReference type="PANTHER" id="PTHR45138:SF9">
    <property type="entry name" value="DIGUANYLATE CYCLASE DGCM-RELATED"/>
    <property type="match status" value="1"/>
</dbReference>
<dbReference type="RefSeq" id="WP_146435325.1">
    <property type="nucleotide sequence ID" value="NZ_VIGV01000004.1"/>
</dbReference>
<dbReference type="GO" id="GO:0005886">
    <property type="term" value="C:plasma membrane"/>
    <property type="evidence" value="ECO:0007669"/>
    <property type="project" value="TreeGrafter"/>
</dbReference>
<feature type="transmembrane region" description="Helical" evidence="2">
    <location>
        <begin position="65"/>
        <end position="87"/>
    </location>
</feature>
<accession>A0A5C5RKN4</accession>
<feature type="region of interest" description="Disordered" evidence="1">
    <location>
        <begin position="366"/>
        <end position="400"/>
    </location>
</feature>
<evidence type="ECO:0000313" key="4">
    <source>
        <dbReference type="EMBL" id="TWS23527.1"/>
    </source>
</evidence>
<dbReference type="SMART" id="SM00267">
    <property type="entry name" value="GGDEF"/>
    <property type="match status" value="1"/>
</dbReference>
<dbReference type="PANTHER" id="PTHR45138">
    <property type="entry name" value="REGULATORY COMPONENTS OF SENSORY TRANSDUCTION SYSTEM"/>
    <property type="match status" value="1"/>
</dbReference>
<protein>
    <submittedName>
        <fullName evidence="4">GGDEF domain-containing protein</fullName>
    </submittedName>
</protein>
<gene>
    <name evidence="4" type="ORF">FK268_14705</name>
</gene>
<dbReference type="InterPro" id="IPR050469">
    <property type="entry name" value="Diguanylate_Cyclase"/>
</dbReference>
<feature type="transmembrane region" description="Helical" evidence="2">
    <location>
        <begin position="126"/>
        <end position="144"/>
    </location>
</feature>
<keyword evidence="2" id="KW-0812">Transmembrane</keyword>
<dbReference type="CDD" id="cd01949">
    <property type="entry name" value="GGDEF"/>
    <property type="match status" value="1"/>
</dbReference>
<dbReference type="PROSITE" id="PS50887">
    <property type="entry name" value="GGDEF"/>
    <property type="match status" value="1"/>
</dbReference>
<evidence type="ECO:0000256" key="2">
    <source>
        <dbReference type="SAM" id="Phobius"/>
    </source>
</evidence>
<dbReference type="NCBIfam" id="TIGR00254">
    <property type="entry name" value="GGDEF"/>
    <property type="match status" value="1"/>
</dbReference>
<sequence length="400" mass="42364">MEIPGDSAGRADDELGLAFNRLRRHAVVSDFVWRYSVAGFTLCVGLFGGVMIFTPEGAGGSTARAVALGALCLSGVPAAFAVSRLPITSLWWNPCPRRKMISTLFVLYADIVVTSILMLYNSPAAGLAGTVLFATVGAYAAHFLTTRTLALHLALSSIVIICLGVRVVQVYAATPLAVSAQVAVSILGIGGVVVLNYLYTWQIKQLIRASLTASSTDAMTGLLNRTGFRDAVDEVMRSSRGRISVCIIDVDRFKLVNDVYGHLAGDAALRAVATALRRSASPDSLVARIGGDEFAITSSLSGHELEQTLADAQRRLPTLANGERVSISAGIASAEMSSAGPLHTFDHRGRFFSALVVLADEALRSSKEGGGERVTVHRPEPTSDPLRTGRRAVPPDAARD</sequence>
<reference evidence="4 5" key="2">
    <citation type="submission" date="2019-08" db="EMBL/GenBank/DDBJ databases">
        <title>Tsukamurella conjunctivitidis sp. nov., Tsukamurella assacharolytica sp. nov. and Tsukamurella sputae sp. nov. isolated from patients with conjunctivitis, bacteraemia (lymphoma) and respiratory infection (sputum) in Hong Kong.</title>
        <authorList>
            <person name="Fok K.M.N."/>
            <person name="Fong J.Y.H."/>
        </authorList>
    </citation>
    <scope>NUCLEOTIDE SEQUENCE [LARGE SCALE GENOMIC DNA]</scope>
    <source>
        <strain evidence="4 5">HKU70</strain>
    </source>
</reference>
<evidence type="ECO:0000313" key="5">
    <source>
        <dbReference type="Proteomes" id="UP000319792"/>
    </source>
</evidence>